<evidence type="ECO:0000313" key="2">
    <source>
        <dbReference type="EMBL" id="KKP31931.1"/>
    </source>
</evidence>
<dbReference type="EMBL" id="LBOI01000004">
    <property type="protein sequence ID" value="KKP31931.1"/>
    <property type="molecule type" value="Genomic_DNA"/>
</dbReference>
<evidence type="ECO:0000313" key="3">
    <source>
        <dbReference type="Proteomes" id="UP000034803"/>
    </source>
</evidence>
<dbReference type="Pfam" id="PF21694">
    <property type="entry name" value="DNA_pol3_delta_C"/>
    <property type="match status" value="1"/>
</dbReference>
<protein>
    <recommendedName>
        <fullName evidence="1">DNA polymerase III delta subunit-like C-terminal domain-containing protein</fullName>
    </recommendedName>
</protein>
<dbReference type="GO" id="GO:0006260">
    <property type="term" value="P:DNA replication"/>
    <property type="evidence" value="ECO:0007669"/>
    <property type="project" value="InterPro"/>
</dbReference>
<feature type="domain" description="DNA polymerase III delta subunit-like C-terminal" evidence="1">
    <location>
        <begin position="159"/>
        <end position="209"/>
    </location>
</feature>
<dbReference type="InterPro" id="IPR008921">
    <property type="entry name" value="DNA_pol3_clamp-load_cplx_C"/>
</dbReference>
<proteinExistence type="predicted"/>
<dbReference type="AlphaFoldDB" id="A0A0F9YZR9"/>
<dbReference type="SUPFAM" id="SSF48019">
    <property type="entry name" value="post-AAA+ oligomerization domain-like"/>
    <property type="match status" value="1"/>
</dbReference>
<organism evidence="2 3">
    <name type="scientific">Candidatus Woesebacteria bacterium GW2011_GWC2_31_9</name>
    <dbReference type="NCBI Taxonomy" id="1618586"/>
    <lineage>
        <taxon>Bacteria</taxon>
        <taxon>Candidatus Woeseibacteriota</taxon>
    </lineage>
</organism>
<evidence type="ECO:0000259" key="1">
    <source>
        <dbReference type="Pfam" id="PF21694"/>
    </source>
</evidence>
<sequence>MKIIILHGDDILKSYERLTKFTKEAKNRCWEVADYNLDSIANQSFFGAERFYILKDYKLLTKKDISNLSKYDGNLIIYNEGNIPALFIKTLPKDIKIEKFELPRLVFKFADSFYPTNANVCLKLLHELSTNEPIELTFFWLTRHLRDLYWAKVGSPNYPDWRLNKLKSQSNKFSDKLLKEIINDLSNIDVKVKTSKANLKDSLDLLIVKKLG</sequence>
<gene>
    <name evidence="2" type="ORF">UR21_C0004G0067</name>
</gene>
<comment type="caution">
    <text evidence="2">The sequence shown here is derived from an EMBL/GenBank/DDBJ whole genome shotgun (WGS) entry which is preliminary data.</text>
</comment>
<name>A0A0F9YZR9_9BACT</name>
<accession>A0A0F9YZR9</accession>
<dbReference type="Gene3D" id="1.20.272.10">
    <property type="match status" value="1"/>
</dbReference>
<dbReference type="Proteomes" id="UP000034803">
    <property type="component" value="Unassembled WGS sequence"/>
</dbReference>
<reference evidence="2 3" key="1">
    <citation type="journal article" date="2015" name="Nature">
        <title>rRNA introns, odd ribosomes, and small enigmatic genomes across a large radiation of phyla.</title>
        <authorList>
            <person name="Brown C.T."/>
            <person name="Hug L.A."/>
            <person name="Thomas B.C."/>
            <person name="Sharon I."/>
            <person name="Castelle C.J."/>
            <person name="Singh A."/>
            <person name="Wilkins M.J."/>
            <person name="Williams K.H."/>
            <person name="Banfield J.F."/>
        </authorList>
    </citation>
    <scope>NUCLEOTIDE SEQUENCE [LARGE SCALE GENOMIC DNA]</scope>
</reference>
<dbReference type="InterPro" id="IPR048466">
    <property type="entry name" value="DNA_pol3_delta-like_C"/>
</dbReference>
<dbReference type="GO" id="GO:0003677">
    <property type="term" value="F:DNA binding"/>
    <property type="evidence" value="ECO:0007669"/>
    <property type="project" value="InterPro"/>
</dbReference>